<gene>
    <name evidence="1" type="ORF">US52_C0053G0006</name>
</gene>
<protein>
    <recommendedName>
        <fullName evidence="3">Peptidase C39-like domain-containing protein</fullName>
    </recommendedName>
</protein>
<evidence type="ECO:0000313" key="1">
    <source>
        <dbReference type="EMBL" id="KKQ34583.1"/>
    </source>
</evidence>
<dbReference type="AlphaFoldDB" id="A0A0G0GUA0"/>
<proteinExistence type="predicted"/>
<dbReference type="EMBL" id="LBTH01000053">
    <property type="protein sequence ID" value="KKQ34583.1"/>
    <property type="molecule type" value="Genomic_DNA"/>
</dbReference>
<evidence type="ECO:0008006" key="3">
    <source>
        <dbReference type="Google" id="ProtNLM"/>
    </source>
</evidence>
<organism evidence="1 2">
    <name type="scientific">candidate division WS6 bacterium GW2011_GWA2_37_6</name>
    <dbReference type="NCBI Taxonomy" id="1619087"/>
    <lineage>
        <taxon>Bacteria</taxon>
        <taxon>Candidatus Dojkabacteria</taxon>
    </lineage>
</organism>
<reference evidence="1" key="1">
    <citation type="journal article" date="2015" name="Nature">
        <title>rRNA introns, odd ribosomes, and small enigmatic genomes across a large radiation of phyla.</title>
        <authorList>
            <person name="Brown C.T."/>
            <person name="Hug L.A."/>
            <person name="Thomas B.C."/>
            <person name="Sharon I."/>
            <person name="Castelle C.J."/>
            <person name="Singh A."/>
            <person name="Wilkins M.J."/>
            <person name="Williams K.H."/>
            <person name="Banfield J.F."/>
        </authorList>
    </citation>
    <scope>NUCLEOTIDE SEQUENCE [LARGE SCALE GENOMIC DNA]</scope>
</reference>
<sequence length="120" mass="14036">MIKIKQTKLHDPENNINGNCMAACFASLLELEIEEIPKFEDMDDDKWWPAVLKWLDNKNIYLLRLKEFYPPIKFIASGKSPRGNFDHVVIYNGEEMIHDPHPDNTGILNVNEIWILVDKK</sequence>
<accession>A0A0G0GUA0</accession>
<dbReference type="Proteomes" id="UP000034852">
    <property type="component" value="Unassembled WGS sequence"/>
</dbReference>
<name>A0A0G0GUA0_9BACT</name>
<comment type="caution">
    <text evidence="1">The sequence shown here is derived from an EMBL/GenBank/DDBJ whole genome shotgun (WGS) entry which is preliminary data.</text>
</comment>
<evidence type="ECO:0000313" key="2">
    <source>
        <dbReference type="Proteomes" id="UP000034852"/>
    </source>
</evidence>